<evidence type="ECO:0000313" key="2">
    <source>
        <dbReference type="EMBL" id="RZC43255.1"/>
    </source>
</evidence>
<protein>
    <recommendedName>
        <fullName evidence="1">Cilia- and flagella-associated protein 69 ARM repeats domain-containing protein</fullName>
    </recommendedName>
</protein>
<keyword evidence="3" id="KW-1185">Reference proteome</keyword>
<name>A0A482WDY0_ASBVE</name>
<dbReference type="EMBL" id="QDEB01000740">
    <property type="protein sequence ID" value="RZC43255.1"/>
    <property type="molecule type" value="Genomic_DNA"/>
</dbReference>
<dbReference type="InterPro" id="IPR048732">
    <property type="entry name" value="CFA69"/>
</dbReference>
<gene>
    <name evidence="2" type="ORF">BDFB_002722</name>
</gene>
<dbReference type="Proteomes" id="UP000292052">
    <property type="component" value="Unassembled WGS sequence"/>
</dbReference>
<accession>A0A482WDY0</accession>
<sequence>MLTKPSDSMAYARDLQEYFSVLGYLILCLHDENLGKLVLNAIICLLERQSRVGYCCVSLDCINEAAEKSRLPEILAQLLQVVSDDLYPLLLDATFLICEISTFAFLTVEFQKAQLNISYKDLNRLGGKEAAKLNPAVQEQKASFLISKIRAVFCGSYYMQSLQYALRWSTVCSGHQVDRNNLAGIILKLLDIFPTMEFVESELANDIAILAASIGGCLCNESIRYTFDDLDFQFKKIIWACLHYFKQFGADKIIKQNRIITSFTNFLFKGQTQTRDQQQQHCELTKIALRLIPKYLSGATDRFLRLQGPFKTIGKVKEYLETTYDIEVLEAFLYCSYEMLSLHIDQLITEFAVCSKILTNGTLTQIHQKCIARGFCILQILSTAGYIKDDVIVDLCIRYLNRIIRPNENDPVLDVKTTVCALHLLWDNLSSINSAHRRFLQKGGIYVMLDITECCTFPLKSLSLGVLADISKKPSCVPYLITWRKHGRKLVPMLMEIFRGQIELERESSERIQLFSETNYNTWIALCQGQTTTFQNCCISKTEILESCRFKIHGILHALKVKFKDRVYIANEHYKLYTEKLNTDDELTMLFARNFVSLTMCKSWMAVTKDLESDEIIPVDDDNELIADRVHRIHEWKSYLKYKVEQIVRNEMQNEQLQEIETYIALNEARLSDALDALTELRFVSKCTERIFQMTQKLRLSQDLDMIRFRNTNYHRTTTDLPFTNIYNQIVNIQSNVVYDKKEEVFDLAPVSPNENESLEISDPRDDLKRIDYMKLVQF</sequence>
<dbReference type="OrthoDB" id="191673at2759"/>
<evidence type="ECO:0000259" key="1">
    <source>
        <dbReference type="Pfam" id="PF21049"/>
    </source>
</evidence>
<proteinExistence type="predicted"/>
<feature type="domain" description="Cilia- and flagella-associated protein 69 ARM repeats" evidence="1">
    <location>
        <begin position="393"/>
        <end position="573"/>
    </location>
</feature>
<dbReference type="Pfam" id="PF21049">
    <property type="entry name" value="CFA69_ARM_rpt"/>
    <property type="match status" value="1"/>
</dbReference>
<dbReference type="GO" id="GO:1902093">
    <property type="term" value="P:positive regulation of flagellated sperm motility"/>
    <property type="evidence" value="ECO:0007669"/>
    <property type="project" value="TreeGrafter"/>
</dbReference>
<organism evidence="2 3">
    <name type="scientific">Asbolus verrucosus</name>
    <name type="common">Desert ironclad beetle</name>
    <dbReference type="NCBI Taxonomy" id="1661398"/>
    <lineage>
        <taxon>Eukaryota</taxon>
        <taxon>Metazoa</taxon>
        <taxon>Ecdysozoa</taxon>
        <taxon>Arthropoda</taxon>
        <taxon>Hexapoda</taxon>
        <taxon>Insecta</taxon>
        <taxon>Pterygota</taxon>
        <taxon>Neoptera</taxon>
        <taxon>Endopterygota</taxon>
        <taxon>Coleoptera</taxon>
        <taxon>Polyphaga</taxon>
        <taxon>Cucujiformia</taxon>
        <taxon>Tenebrionidae</taxon>
        <taxon>Pimeliinae</taxon>
        <taxon>Asbolus</taxon>
    </lineage>
</organism>
<feature type="non-terminal residue" evidence="2">
    <location>
        <position position="779"/>
    </location>
</feature>
<evidence type="ECO:0000313" key="3">
    <source>
        <dbReference type="Proteomes" id="UP000292052"/>
    </source>
</evidence>
<reference evidence="2 3" key="1">
    <citation type="submission" date="2017-03" db="EMBL/GenBank/DDBJ databases">
        <title>Genome of the blue death feigning beetle - Asbolus verrucosus.</title>
        <authorList>
            <person name="Rider S.D."/>
        </authorList>
    </citation>
    <scope>NUCLEOTIDE SEQUENCE [LARGE SCALE GENOMIC DNA]</scope>
    <source>
        <strain evidence="2">Butters</strain>
        <tissue evidence="2">Head and leg muscle</tissue>
    </source>
</reference>
<dbReference type="GO" id="GO:0097730">
    <property type="term" value="C:non-motile cilium"/>
    <property type="evidence" value="ECO:0007669"/>
    <property type="project" value="TreeGrafter"/>
</dbReference>
<dbReference type="PANTHER" id="PTHR14716">
    <property type="entry name" value="CILIA- AND FLAGELLA-ASSOCIATED PROTEIN 69"/>
    <property type="match status" value="1"/>
</dbReference>
<dbReference type="PANTHER" id="PTHR14716:SF0">
    <property type="entry name" value="CILIA- AND FLAGELLA-ASSOCIATED PROTEIN 69"/>
    <property type="match status" value="1"/>
</dbReference>
<dbReference type="AlphaFoldDB" id="A0A482WDY0"/>
<dbReference type="GO" id="GO:0097225">
    <property type="term" value="C:sperm midpiece"/>
    <property type="evidence" value="ECO:0007669"/>
    <property type="project" value="TreeGrafter"/>
</dbReference>
<dbReference type="InterPro" id="IPR048733">
    <property type="entry name" value="CFA69_ARM_dom"/>
</dbReference>
<comment type="caution">
    <text evidence="2">The sequence shown here is derived from an EMBL/GenBank/DDBJ whole genome shotgun (WGS) entry which is preliminary data.</text>
</comment>